<reference evidence="3 4" key="2">
    <citation type="submission" date="2018-11" db="EMBL/GenBank/DDBJ databases">
        <authorList>
            <consortium name="Pathogen Informatics"/>
        </authorList>
    </citation>
    <scope>NUCLEOTIDE SEQUENCE [LARGE SCALE GENOMIC DNA]</scope>
    <source>
        <strain evidence="3 4">Egypt</strain>
    </source>
</reference>
<dbReference type="WBParaSite" id="ECPE_0001033701-mRNA-1">
    <property type="protein sequence ID" value="ECPE_0001033701-mRNA-1"/>
    <property type="gene ID" value="ECPE_0001033701"/>
</dbReference>
<dbReference type="SUPFAM" id="SSF56672">
    <property type="entry name" value="DNA/RNA polymerases"/>
    <property type="match status" value="1"/>
</dbReference>
<dbReference type="InterPro" id="IPR050951">
    <property type="entry name" value="Retrovirus_Pol_polyprotein"/>
</dbReference>
<proteinExistence type="predicted"/>
<dbReference type="Gene3D" id="3.30.70.270">
    <property type="match status" value="1"/>
</dbReference>
<organism evidence="5">
    <name type="scientific">Echinostoma caproni</name>
    <dbReference type="NCBI Taxonomy" id="27848"/>
    <lineage>
        <taxon>Eukaryota</taxon>
        <taxon>Metazoa</taxon>
        <taxon>Spiralia</taxon>
        <taxon>Lophotrochozoa</taxon>
        <taxon>Platyhelminthes</taxon>
        <taxon>Trematoda</taxon>
        <taxon>Digenea</taxon>
        <taxon>Plagiorchiida</taxon>
        <taxon>Echinostomata</taxon>
        <taxon>Echinostomatoidea</taxon>
        <taxon>Echinostomatidae</taxon>
        <taxon>Echinostoma</taxon>
    </lineage>
</organism>
<evidence type="ECO:0000313" key="4">
    <source>
        <dbReference type="Proteomes" id="UP000272942"/>
    </source>
</evidence>
<keyword evidence="4" id="KW-1185">Reference proteome</keyword>
<dbReference type="GO" id="GO:0003824">
    <property type="term" value="F:catalytic activity"/>
    <property type="evidence" value="ECO:0007669"/>
    <property type="project" value="UniProtKB-KW"/>
</dbReference>
<reference evidence="5" key="1">
    <citation type="submission" date="2016-06" db="UniProtKB">
        <authorList>
            <consortium name="WormBaseParasite"/>
        </authorList>
    </citation>
    <scope>IDENTIFICATION</scope>
</reference>
<dbReference type="InterPro" id="IPR041577">
    <property type="entry name" value="RT_RNaseH_2"/>
</dbReference>
<dbReference type="AlphaFoldDB" id="A0A183ATM0"/>
<dbReference type="OrthoDB" id="116078at2759"/>
<evidence type="ECO:0000259" key="2">
    <source>
        <dbReference type="Pfam" id="PF17919"/>
    </source>
</evidence>
<gene>
    <name evidence="3" type="ORF">ECPE_LOCUS10305</name>
</gene>
<dbReference type="PANTHER" id="PTHR37984:SF5">
    <property type="entry name" value="PROTEIN NYNRIN-LIKE"/>
    <property type="match status" value="1"/>
</dbReference>
<dbReference type="InterPro" id="IPR043128">
    <property type="entry name" value="Rev_trsase/Diguanyl_cyclase"/>
</dbReference>
<keyword evidence="1" id="KW-0511">Multifunctional enzyme</keyword>
<sequence>MGCLQYYSRFILHFATKAKPLFAAQSTTEWKWTAECEQILREIIQMITDRPVLASFSLTKHPNLITDTSDVGIGAVLEQNGCPIGCISRLLNRAERGYSQTQKGALAVYWVVRRLGKYLFG</sequence>
<dbReference type="EMBL" id="UZAN01048857">
    <property type="protein sequence ID" value="VDP86847.1"/>
    <property type="molecule type" value="Genomic_DNA"/>
</dbReference>
<evidence type="ECO:0000313" key="3">
    <source>
        <dbReference type="EMBL" id="VDP86847.1"/>
    </source>
</evidence>
<dbReference type="Pfam" id="PF17919">
    <property type="entry name" value="RT_RNaseH_2"/>
    <property type="match status" value="1"/>
</dbReference>
<name>A0A183ATM0_9TREM</name>
<evidence type="ECO:0000313" key="5">
    <source>
        <dbReference type="WBParaSite" id="ECPE_0001033701-mRNA-1"/>
    </source>
</evidence>
<feature type="domain" description="Reverse transcriptase/retrotransposon-derived protein RNase H-like" evidence="2">
    <location>
        <begin position="32"/>
        <end position="121"/>
    </location>
</feature>
<dbReference type="PANTHER" id="PTHR37984">
    <property type="entry name" value="PROTEIN CBG26694"/>
    <property type="match status" value="1"/>
</dbReference>
<evidence type="ECO:0000256" key="1">
    <source>
        <dbReference type="ARBA" id="ARBA00023268"/>
    </source>
</evidence>
<protein>
    <submittedName>
        <fullName evidence="5">RT_RNaseH_2 domain-containing protein</fullName>
    </submittedName>
</protein>
<dbReference type="InterPro" id="IPR043502">
    <property type="entry name" value="DNA/RNA_pol_sf"/>
</dbReference>
<dbReference type="Proteomes" id="UP000272942">
    <property type="component" value="Unassembled WGS sequence"/>
</dbReference>
<accession>A0A183ATM0</accession>